<evidence type="ECO:0000313" key="7">
    <source>
        <dbReference type="Proteomes" id="UP000002941"/>
    </source>
</evidence>
<dbReference type="AlphaFoldDB" id="J0WSQ5"/>
<feature type="transmembrane region" description="Helical" evidence="5">
    <location>
        <begin position="181"/>
        <end position="200"/>
    </location>
</feature>
<dbReference type="GO" id="GO:0005886">
    <property type="term" value="C:plasma membrane"/>
    <property type="evidence" value="ECO:0007669"/>
    <property type="project" value="TreeGrafter"/>
</dbReference>
<dbReference type="PANTHER" id="PTHR23501:SF154">
    <property type="entry name" value="MULTIDRUG-EFFLUX TRANSPORTER RV1634-RELATED"/>
    <property type="match status" value="1"/>
</dbReference>
<evidence type="ECO:0000256" key="4">
    <source>
        <dbReference type="ARBA" id="ARBA00023136"/>
    </source>
</evidence>
<feature type="transmembrane region" description="Helical" evidence="5">
    <location>
        <begin position="352"/>
        <end position="381"/>
    </location>
</feature>
<dbReference type="PANTHER" id="PTHR23501">
    <property type="entry name" value="MAJOR FACILITATOR SUPERFAMILY"/>
    <property type="match status" value="1"/>
</dbReference>
<sequence>MSTPPAPDPSADERVAPPSAKALVGSRVGRLTLAMLVIELLAGMQVYINQTVLPLVAVDLGARAHYGLVTAAATMPTFLTMPLGGTMLARWRADHLMAVLTAMLVAGAAAGALAPNVAVYVLGEVVRGLAAGALATVTMGAMVAGLPEAWRRAFLAASSAMWVVSSLAGPVYAAAISSGWGWRWALVAYVPVLVAARLVMARQIQGLRVSGGDNGNNGNSRNSGSGSDGNDAPLMAALAMACGVALIGLAPAASPWFWPASGLGLASAVWACSRVFPTGVLRLVPGRRAALATLTWVCASYFALDFLISPAGHDVLVLGPGAVGWALTAAGVLWSAVAMWCGAHPARQRHVYLVRTGLGGLLFAVGGGILAAALLGAAPWWGLHLGWGLSGLGMGLTHQDTLIRCVTDPVELGQRNDGISQAQSATAVTVAANVGGATLGTLVTTLVAPTSAGVEEHLVVPVVVVVTIMLSATPLLARRAA</sequence>
<feature type="transmembrane region" description="Helical" evidence="5">
    <location>
        <begin position="256"/>
        <end position="277"/>
    </location>
</feature>
<evidence type="ECO:0000256" key="2">
    <source>
        <dbReference type="ARBA" id="ARBA00022692"/>
    </source>
</evidence>
<evidence type="ECO:0000256" key="1">
    <source>
        <dbReference type="ARBA" id="ARBA00004141"/>
    </source>
</evidence>
<dbReference type="eggNOG" id="COG2814">
    <property type="taxonomic scope" value="Bacteria"/>
</dbReference>
<protein>
    <recommendedName>
        <fullName evidence="8">Transporter, major facilitator family protein</fullName>
    </recommendedName>
</protein>
<feature type="transmembrane region" description="Helical" evidence="5">
    <location>
        <begin position="289"/>
        <end position="309"/>
    </location>
</feature>
<feature type="transmembrane region" description="Helical" evidence="5">
    <location>
        <begin position="68"/>
        <end position="89"/>
    </location>
</feature>
<evidence type="ECO:0000313" key="6">
    <source>
        <dbReference type="EMBL" id="EJF39446.1"/>
    </source>
</evidence>
<gene>
    <name evidence="6" type="ORF">HMPREF1318_0061</name>
</gene>
<keyword evidence="3 5" id="KW-1133">Transmembrane helix</keyword>
<keyword evidence="2 5" id="KW-0812">Transmembrane</keyword>
<dbReference type="EMBL" id="AKFT01000177">
    <property type="protein sequence ID" value="EJF39446.1"/>
    <property type="molecule type" value="Genomic_DNA"/>
</dbReference>
<comment type="caution">
    <text evidence="6">The sequence shown here is derived from an EMBL/GenBank/DDBJ whole genome shotgun (WGS) entry which is preliminary data.</text>
</comment>
<feature type="transmembrane region" description="Helical" evidence="5">
    <location>
        <begin position="232"/>
        <end position="250"/>
    </location>
</feature>
<feature type="transmembrane region" description="Helical" evidence="5">
    <location>
        <begin position="128"/>
        <end position="146"/>
    </location>
</feature>
<dbReference type="RefSeq" id="WP_008732675.1">
    <property type="nucleotide sequence ID" value="NZ_AKFT01000177.1"/>
</dbReference>
<feature type="transmembrane region" description="Helical" evidence="5">
    <location>
        <begin position="458"/>
        <end position="477"/>
    </location>
</feature>
<name>J0WSQ5_9ACTO</name>
<feature type="transmembrane region" description="Helical" evidence="5">
    <location>
        <begin position="153"/>
        <end position="175"/>
    </location>
</feature>
<keyword evidence="7" id="KW-1185">Reference proteome</keyword>
<dbReference type="InterPro" id="IPR036259">
    <property type="entry name" value="MFS_trans_sf"/>
</dbReference>
<dbReference type="GO" id="GO:0022857">
    <property type="term" value="F:transmembrane transporter activity"/>
    <property type="evidence" value="ECO:0007669"/>
    <property type="project" value="TreeGrafter"/>
</dbReference>
<dbReference type="Gene3D" id="1.20.1250.20">
    <property type="entry name" value="MFS general substrate transporter like domains"/>
    <property type="match status" value="1"/>
</dbReference>
<feature type="transmembrane region" description="Helical" evidence="5">
    <location>
        <begin position="96"/>
        <end position="122"/>
    </location>
</feature>
<proteinExistence type="predicted"/>
<comment type="subcellular location">
    <subcellularLocation>
        <location evidence="1">Membrane</location>
        <topology evidence="1">Multi-pass membrane protein</topology>
    </subcellularLocation>
</comment>
<organism evidence="6 7">
    <name type="scientific">Actinomyces massiliensis F0489</name>
    <dbReference type="NCBI Taxonomy" id="1125718"/>
    <lineage>
        <taxon>Bacteria</taxon>
        <taxon>Bacillati</taxon>
        <taxon>Actinomycetota</taxon>
        <taxon>Actinomycetes</taxon>
        <taxon>Actinomycetales</taxon>
        <taxon>Actinomycetaceae</taxon>
        <taxon>Actinomyces</taxon>
    </lineage>
</organism>
<dbReference type="Proteomes" id="UP000002941">
    <property type="component" value="Unassembled WGS sequence"/>
</dbReference>
<dbReference type="PATRIC" id="fig|1125718.3.peg.2229"/>
<dbReference type="SUPFAM" id="SSF103473">
    <property type="entry name" value="MFS general substrate transporter"/>
    <property type="match status" value="1"/>
</dbReference>
<evidence type="ECO:0000256" key="3">
    <source>
        <dbReference type="ARBA" id="ARBA00022989"/>
    </source>
</evidence>
<feature type="transmembrane region" description="Helical" evidence="5">
    <location>
        <begin position="315"/>
        <end position="340"/>
    </location>
</feature>
<evidence type="ECO:0000256" key="5">
    <source>
        <dbReference type="SAM" id="Phobius"/>
    </source>
</evidence>
<reference evidence="6 7" key="1">
    <citation type="submission" date="2012-05" db="EMBL/GenBank/DDBJ databases">
        <authorList>
            <person name="Harkins D.M."/>
            <person name="Madupu R."/>
            <person name="Durkin A.S."/>
            <person name="Torralba M."/>
            <person name="Methe B."/>
            <person name="Sutton G.G."/>
            <person name="Nelson K.E."/>
        </authorList>
    </citation>
    <scope>NUCLEOTIDE SEQUENCE [LARGE SCALE GENOMIC DNA]</scope>
    <source>
        <strain evidence="6 7">F0489</strain>
    </source>
</reference>
<accession>J0WSQ5</accession>
<keyword evidence="4 5" id="KW-0472">Membrane</keyword>
<evidence type="ECO:0008006" key="8">
    <source>
        <dbReference type="Google" id="ProtNLM"/>
    </source>
</evidence>